<evidence type="ECO:0000259" key="1">
    <source>
        <dbReference type="Pfam" id="PF01345"/>
    </source>
</evidence>
<gene>
    <name evidence="2" type="ORF">ACFPQB_22320</name>
</gene>
<protein>
    <recommendedName>
        <fullName evidence="1">DUF11 domain-containing protein</fullName>
    </recommendedName>
</protein>
<dbReference type="Pfam" id="PF01345">
    <property type="entry name" value="DUF11"/>
    <property type="match status" value="1"/>
</dbReference>
<feature type="domain" description="DUF11" evidence="1">
    <location>
        <begin position="590"/>
        <end position="697"/>
    </location>
</feature>
<comment type="caution">
    <text evidence="2">The sequence shown here is derived from an EMBL/GenBank/DDBJ whole genome shotgun (WGS) entry which is preliminary data.</text>
</comment>
<dbReference type="Proteomes" id="UP001596072">
    <property type="component" value="Unassembled WGS sequence"/>
</dbReference>
<reference evidence="3" key="1">
    <citation type="journal article" date="2019" name="Int. J. Syst. Evol. Microbiol.">
        <title>The Global Catalogue of Microorganisms (GCM) 10K type strain sequencing project: providing services to taxonomists for standard genome sequencing and annotation.</title>
        <authorList>
            <consortium name="The Broad Institute Genomics Platform"/>
            <consortium name="The Broad Institute Genome Sequencing Center for Infectious Disease"/>
            <person name="Wu L."/>
            <person name="Ma J."/>
        </authorList>
    </citation>
    <scope>NUCLEOTIDE SEQUENCE [LARGE SCALE GENOMIC DNA]</scope>
    <source>
        <strain evidence="3">YIM 94188</strain>
    </source>
</reference>
<accession>A0ABW0ZQS3</accession>
<name>A0ABW0ZQS3_9ACTN</name>
<sequence length="750" mass="79822">MTRMPAPPSRTTAAARSLLRRWTIVVISLLVAVTGLGAVAGPASAATVYEIKGEWVSPPASISRGNPVVAEWRINVNDDQPAPSNDPVENVTATFTVAKAFFEDIPDMCETTGVTPPSSISEDGMTLTCNFGTVVQGTAIVLQTPVVANGSTNEEIVIDGTSPSGEKVTLPPILIRNPFALDMQFAGTSWYAGNWDDVRNPSYVDVPFNWSLRLGNGSDPGPDTVSYRLTLADVNGNPVVLGTHPSGVGLPDNYGKQGCTEHDLGQADGHPYSTVPSNPRHTNFVGSCTLAPVAGQPGVFTLTLSDINYDLLNAPTHDSFGNPLPTDWDYVAAGQMWFRVLTDQSGSVRLTSDAPTYRAPTGQQYTDLAGNNAATKTYTLPGGFSSAWIRWYTGNGGDRWDDTYRVPTGTTTWTYTANHFSADEVPSTARYGVCQVLDAQYVDFNPTAERPIEYWVSLENQAGKKLDGPPAGAVVEYYTGGTGDPNTFSCGVGTWSSTPPANEAVTAVRMTYPHSAYAAEGAIGIQFRVPTRIQDDVAIGQDIWTFGSYLRNGTWVSDADYRPITETPGERYPHTNARRDVVWVVLATPAIRKSSAQNTVTPGVPAEFTLTYSANGTGTIAPEVDGYVIRDVLPEGMTYVDGSASPAPAISTDAQNRQVLTWTLNDVPTNTPNQLVYEAVAAAGIPAGTPLTNTAVSSLAGETSAPASKTVTTTTNGYTIISKSADTPYIPNLTGDGDGEGSWTVTMRSF</sequence>
<dbReference type="EMBL" id="JBHSNS010000020">
    <property type="protein sequence ID" value="MFC5731664.1"/>
    <property type="molecule type" value="Genomic_DNA"/>
</dbReference>
<organism evidence="2 3">
    <name type="scientific">Nocardioides vastitatis</name>
    <dbReference type="NCBI Taxonomy" id="2568655"/>
    <lineage>
        <taxon>Bacteria</taxon>
        <taxon>Bacillati</taxon>
        <taxon>Actinomycetota</taxon>
        <taxon>Actinomycetes</taxon>
        <taxon>Propionibacteriales</taxon>
        <taxon>Nocardioidaceae</taxon>
        <taxon>Nocardioides</taxon>
    </lineage>
</organism>
<dbReference type="InterPro" id="IPR001434">
    <property type="entry name" value="OmcB-like_DUF11"/>
</dbReference>
<keyword evidence="3" id="KW-1185">Reference proteome</keyword>
<evidence type="ECO:0000313" key="2">
    <source>
        <dbReference type="EMBL" id="MFC5731664.1"/>
    </source>
</evidence>
<proteinExistence type="predicted"/>
<evidence type="ECO:0000313" key="3">
    <source>
        <dbReference type="Proteomes" id="UP001596072"/>
    </source>
</evidence>
<feature type="non-terminal residue" evidence="2">
    <location>
        <position position="750"/>
    </location>
</feature>
<dbReference type="RefSeq" id="WP_378527874.1">
    <property type="nucleotide sequence ID" value="NZ_JBHSNS010000020.1"/>
</dbReference>